<keyword evidence="7" id="KW-0067">ATP-binding</keyword>
<evidence type="ECO:0000313" key="10">
    <source>
        <dbReference type="EMBL" id="SUC14499.1"/>
    </source>
</evidence>
<dbReference type="Pfam" id="PF18765">
    <property type="entry name" value="Polbeta"/>
    <property type="match status" value="1"/>
</dbReference>
<evidence type="ECO:0000259" key="9">
    <source>
        <dbReference type="Pfam" id="PF18765"/>
    </source>
</evidence>
<evidence type="ECO:0000256" key="3">
    <source>
        <dbReference type="ARBA" id="ARBA00035126"/>
    </source>
</evidence>
<dbReference type="SUPFAM" id="SSF81301">
    <property type="entry name" value="Nucleotidyltransferase"/>
    <property type="match status" value="1"/>
</dbReference>
<dbReference type="EC" id="2.7.7.47" evidence="3 7"/>
<reference evidence="10 11" key="1">
    <citation type="submission" date="2018-06" db="EMBL/GenBank/DDBJ databases">
        <authorList>
            <consortium name="Pathogen Informatics"/>
            <person name="Doyle S."/>
        </authorList>
    </citation>
    <scope>NUCLEOTIDE SEQUENCE [LARGE SCALE GENOMIC DNA]</scope>
    <source>
        <strain evidence="10 11">NCTC10376</strain>
    </source>
</reference>
<evidence type="ECO:0000256" key="7">
    <source>
        <dbReference type="PIRNR" id="PIRNR000819"/>
    </source>
</evidence>
<dbReference type="Gene3D" id="3.30.460.10">
    <property type="entry name" value="Beta Polymerase, domain 2"/>
    <property type="match status" value="1"/>
</dbReference>
<dbReference type="InterPro" id="IPR025184">
    <property type="entry name" value="AadA_C"/>
</dbReference>
<protein>
    <recommendedName>
        <fullName evidence="4 7">Aminoglycoside (3'') (9) adenylyltransferase</fullName>
        <ecNumber evidence="3 7">2.7.7.47</ecNumber>
    </recommendedName>
</protein>
<dbReference type="GO" id="GO:0005524">
    <property type="term" value="F:ATP binding"/>
    <property type="evidence" value="ECO:0007669"/>
    <property type="project" value="UniProtKB-KW"/>
</dbReference>
<keyword evidence="7 10" id="KW-0548">Nucleotidyltransferase</keyword>
<proteinExistence type="predicted"/>
<evidence type="ECO:0000256" key="2">
    <source>
        <dbReference type="ARBA" id="ARBA00023251"/>
    </source>
</evidence>
<dbReference type="Pfam" id="PF13427">
    <property type="entry name" value="AadA_C"/>
    <property type="match status" value="1"/>
</dbReference>
<evidence type="ECO:0000256" key="5">
    <source>
        <dbReference type="ARBA" id="ARBA00047831"/>
    </source>
</evidence>
<evidence type="ECO:0000256" key="6">
    <source>
        <dbReference type="ARBA" id="ARBA00048566"/>
    </source>
</evidence>
<dbReference type="GO" id="GO:0046677">
    <property type="term" value="P:response to antibiotic"/>
    <property type="evidence" value="ECO:0007669"/>
    <property type="project" value="UniProtKB-KW"/>
</dbReference>
<evidence type="ECO:0000256" key="4">
    <source>
        <dbReference type="ARBA" id="ARBA00035252"/>
    </source>
</evidence>
<dbReference type="AlphaFoldDB" id="A0A379F4E1"/>
<name>A0A379F4E1_PROVU</name>
<keyword evidence="1 7" id="KW-0808">Transferase</keyword>
<keyword evidence="2 7" id="KW-0046">Antibiotic resistance</keyword>
<keyword evidence="7" id="KW-0547">Nucleotide-binding</keyword>
<accession>A0A379F4E1</accession>
<dbReference type="GO" id="GO:0070566">
    <property type="term" value="F:adenylyltransferase activity"/>
    <property type="evidence" value="ECO:0007669"/>
    <property type="project" value="InterPro"/>
</dbReference>
<evidence type="ECO:0000313" key="11">
    <source>
        <dbReference type="Proteomes" id="UP000254331"/>
    </source>
</evidence>
<dbReference type="RefSeq" id="WP_181880502.1">
    <property type="nucleotide sequence ID" value="NZ_JAPZVS010000001.1"/>
</dbReference>
<organism evidence="10 11">
    <name type="scientific">Proteus vulgaris</name>
    <dbReference type="NCBI Taxonomy" id="585"/>
    <lineage>
        <taxon>Bacteria</taxon>
        <taxon>Pseudomonadati</taxon>
        <taxon>Pseudomonadota</taxon>
        <taxon>Gammaproteobacteria</taxon>
        <taxon>Enterobacterales</taxon>
        <taxon>Morganellaceae</taxon>
        <taxon>Proteus</taxon>
    </lineage>
</organism>
<comment type="catalytic activity">
    <reaction evidence="5 7">
        <text>spectinomycin + ATP = 9-O-adenylylspectinomycin + diphosphate</text>
        <dbReference type="Rhea" id="RHEA:63228"/>
        <dbReference type="ChEBI" id="CHEBI:30616"/>
        <dbReference type="ChEBI" id="CHEBI:33019"/>
        <dbReference type="ChEBI" id="CHEBI:146260"/>
        <dbReference type="ChEBI" id="CHEBI:146261"/>
    </reaction>
</comment>
<sequence length="261" mass="30043">MDAPFQIQQVVNVLKKILRTKLNTIYLHGSSVSGGLRPNSDIDLLVIIKSPLTKEEKNLLNTDLLSISGHYPYDKFGRKPLEIVMFVSHLLHNLQYPARCEFIYGEWLRDTLEQGLSDNSSEDPEYTLMLAQAQKEVKLLWGEYVILPKINNQQIRKALLDSLPNIISSIEGDERNVLLTLARMWFTMSTGQFISKDTAADWAINRMPNKFIEVMTVARDAYLYGNNVEWTKYKELLPLIIEYFSIQIKNVYLIKNDLVTG</sequence>
<feature type="domain" description="Adenylyltransferase AadA C-terminal" evidence="8">
    <location>
        <begin position="146"/>
        <end position="237"/>
    </location>
</feature>
<dbReference type="PIRSF" id="PIRSF000819">
    <property type="entry name" value="Streptomycin_3-adenylyltransf"/>
    <property type="match status" value="1"/>
</dbReference>
<comment type="catalytic activity">
    <reaction evidence="6 7">
        <text>streptomycin + ATP = 3''-O-adenylylstreptomycin + diphosphate</text>
        <dbReference type="Rhea" id="RHEA:20245"/>
        <dbReference type="ChEBI" id="CHEBI:30616"/>
        <dbReference type="ChEBI" id="CHEBI:33019"/>
        <dbReference type="ChEBI" id="CHEBI:58007"/>
        <dbReference type="ChEBI" id="CHEBI:58605"/>
        <dbReference type="EC" id="2.7.7.47"/>
    </reaction>
</comment>
<dbReference type="InterPro" id="IPR041633">
    <property type="entry name" value="Polbeta"/>
</dbReference>
<feature type="domain" description="Polymerase beta nucleotidyltransferase" evidence="9">
    <location>
        <begin position="14"/>
        <end position="68"/>
    </location>
</feature>
<gene>
    <name evidence="10" type="primary">ant1</name>
    <name evidence="10" type="ORF">NCTC10376_00304</name>
</gene>
<dbReference type="Proteomes" id="UP000254331">
    <property type="component" value="Unassembled WGS sequence"/>
</dbReference>
<evidence type="ECO:0000256" key="1">
    <source>
        <dbReference type="ARBA" id="ARBA00022679"/>
    </source>
</evidence>
<dbReference type="EMBL" id="UGTW01000001">
    <property type="protein sequence ID" value="SUC14499.1"/>
    <property type="molecule type" value="Genomic_DNA"/>
</dbReference>
<dbReference type="InterPro" id="IPR043519">
    <property type="entry name" value="NT_sf"/>
</dbReference>
<dbReference type="GO" id="GO:0009012">
    <property type="term" value="F:aminoglycoside 3''-adenylyltransferase activity"/>
    <property type="evidence" value="ECO:0007669"/>
    <property type="project" value="UniProtKB-EC"/>
</dbReference>
<dbReference type="CDD" id="cd05403">
    <property type="entry name" value="NT_KNTase_like"/>
    <property type="match status" value="1"/>
</dbReference>
<evidence type="ECO:0000259" key="8">
    <source>
        <dbReference type="Pfam" id="PF13427"/>
    </source>
</evidence>
<dbReference type="InterPro" id="IPR024172">
    <property type="entry name" value="AadA/Aad9"/>
</dbReference>